<name>A0A161PS61_9PROT</name>
<evidence type="ECO:0000313" key="4">
    <source>
        <dbReference type="Proteomes" id="UP000075787"/>
    </source>
</evidence>
<dbReference type="PANTHER" id="PTHR36698:SF2">
    <property type="entry name" value="MCE_MLAD DOMAIN-CONTAINING PROTEIN"/>
    <property type="match status" value="1"/>
</dbReference>
<organism evidence="3 4">
    <name type="scientific">Tistrella mobilis</name>
    <dbReference type="NCBI Taxonomy" id="171437"/>
    <lineage>
        <taxon>Bacteria</taxon>
        <taxon>Pseudomonadati</taxon>
        <taxon>Pseudomonadota</taxon>
        <taxon>Alphaproteobacteria</taxon>
        <taxon>Geminicoccales</taxon>
        <taxon>Geminicoccaceae</taxon>
        <taxon>Tistrella</taxon>
    </lineage>
</organism>
<dbReference type="Proteomes" id="UP000075787">
    <property type="component" value="Unassembled WGS sequence"/>
</dbReference>
<dbReference type="GeneID" id="97242168"/>
<feature type="transmembrane region" description="Helical" evidence="1">
    <location>
        <begin position="7"/>
        <end position="29"/>
    </location>
</feature>
<feature type="domain" description="Mce/MlaD" evidence="2">
    <location>
        <begin position="43"/>
        <end position="114"/>
    </location>
</feature>
<dbReference type="InterPro" id="IPR003399">
    <property type="entry name" value="Mce/MlaD"/>
</dbReference>
<proteinExistence type="predicted"/>
<sequence>METRANHLIVGSFVLVLLIGLVGFVLWVAGSRSDQSYTQYDIFFAQAITGLRTGDPVSYRGIPVGQISSIRIAPQNPDYILVTADIAESTPIGPNTVATLALQGITGGAYILLDTDDSGALSATGVRAESPSGHRVIPSKASRIDQIIAGAPDLISRAITLLDQANEVFGPENRAMITATLSDLKTVSGAIAQNPERLDKVMADAEATVTAARAAAERFDGMMTKLEGTAGNLDSQLSRTLTELRTTVGNVDQGATQLLTELRGTNRNLNSLIDENRTPINDFTSNGLYELTALLAEARSLVTTLNSLAVQIERDPQRFLLGGQQQGYTPGD</sequence>
<dbReference type="PANTHER" id="PTHR36698">
    <property type="entry name" value="BLL5892 PROTEIN"/>
    <property type="match status" value="1"/>
</dbReference>
<dbReference type="EMBL" id="LPZR01000001">
    <property type="protein sequence ID" value="KYO57896.1"/>
    <property type="molecule type" value="Genomic_DNA"/>
</dbReference>
<dbReference type="Pfam" id="PF02470">
    <property type="entry name" value="MlaD"/>
    <property type="match status" value="1"/>
</dbReference>
<reference evidence="3 4" key="1">
    <citation type="submission" date="2015-12" db="EMBL/GenBank/DDBJ databases">
        <title>Genome sequence of Tistrella mobilis MCCC 1A02139.</title>
        <authorList>
            <person name="Lu L."/>
            <person name="Lai Q."/>
            <person name="Shao Z."/>
            <person name="Qian P."/>
        </authorList>
    </citation>
    <scope>NUCLEOTIDE SEQUENCE [LARGE SCALE GENOMIC DNA]</scope>
    <source>
        <strain evidence="3 4">MCCC 1A02139</strain>
    </source>
</reference>
<gene>
    <name evidence="3" type="ORF">AUP44_00195</name>
</gene>
<evidence type="ECO:0000256" key="1">
    <source>
        <dbReference type="SAM" id="Phobius"/>
    </source>
</evidence>
<keyword evidence="1" id="KW-1133">Transmembrane helix</keyword>
<keyword evidence="1" id="KW-0472">Membrane</keyword>
<comment type="caution">
    <text evidence="3">The sequence shown here is derived from an EMBL/GenBank/DDBJ whole genome shotgun (WGS) entry which is preliminary data.</text>
</comment>
<evidence type="ECO:0000259" key="2">
    <source>
        <dbReference type="Pfam" id="PF02470"/>
    </source>
</evidence>
<keyword evidence="1" id="KW-0812">Transmembrane</keyword>
<dbReference type="AlphaFoldDB" id="A0A161PS61"/>
<protein>
    <recommendedName>
        <fullName evidence="2">Mce/MlaD domain-containing protein</fullName>
    </recommendedName>
</protein>
<dbReference type="OrthoDB" id="9808689at2"/>
<dbReference type="RefSeq" id="WP_062760948.1">
    <property type="nucleotide sequence ID" value="NZ_CP121045.1"/>
</dbReference>
<evidence type="ECO:0000313" key="3">
    <source>
        <dbReference type="EMBL" id="KYO57896.1"/>
    </source>
</evidence>
<accession>A0A161PS61</accession>